<evidence type="ECO:0000256" key="1">
    <source>
        <dbReference type="ARBA" id="ARBA00001974"/>
    </source>
</evidence>
<name>A0A818ASF1_9BILA</name>
<keyword evidence="2 4" id="KW-0560">Oxidoreductase</keyword>
<evidence type="ECO:0000256" key="2">
    <source>
        <dbReference type="ARBA" id="ARBA00023002"/>
    </source>
</evidence>
<dbReference type="EMBL" id="CAJNYU010001114">
    <property type="protein sequence ID" value="CAF3410947.1"/>
    <property type="molecule type" value="Genomic_DNA"/>
</dbReference>
<comment type="similarity">
    <text evidence="4">Belongs to the flavin monoamine oxidase family.</text>
</comment>
<dbReference type="InterPro" id="IPR001613">
    <property type="entry name" value="Flavin_amine_oxidase"/>
</dbReference>
<sequence>MMPENSHVPVIIVGGGAAGLAAAKALSENNIKYLLLEAQNYLGGRVHTIEAAPEILVDLGAQLALKESVPNEVYSFFEKTRNITDTGNQVSYYVTSDDKRIDNTLMENVWDIREQVHKELKEVATEESRFACYKDKLLSFVHDEALRSILIDWMLHVLDASGCISQIESWVEVNCTYRPFIDHLQSTIPESHIRLETEVTQVQYLPDCHKLSVETVSTPNKATNILLTCDHIIWTTSLDYLKRNFTRIFSAEQKLIEEKSHAIQTLSTVMMNKVHLIYEKPMQFWPDDCKEVFPIDVYCVPMKLNETHLACLAANDTNRQDIMFILQSVFCMSPRDERRVLTFWFGGNAAVLIENISNDVLKCLLHGVACHYLNQGKESDPPVQIFKSTWKTNEYTCGSFSHFSPQIFKDDQAQLRKSFEPDDTPRIIFAGEATHPVYPGLVIGAYKSGIDSAKTLINLFSAK</sequence>
<dbReference type="SUPFAM" id="SSF51905">
    <property type="entry name" value="FAD/NAD(P)-binding domain"/>
    <property type="match status" value="1"/>
</dbReference>
<dbReference type="PANTHER" id="PTHR10742">
    <property type="entry name" value="FLAVIN MONOAMINE OXIDASE"/>
    <property type="match status" value="1"/>
</dbReference>
<keyword evidence="4" id="KW-0285">Flavoprotein</keyword>
<accession>A0A818ASF1</accession>
<dbReference type="GO" id="GO:0008131">
    <property type="term" value="F:primary methylamine oxidase activity"/>
    <property type="evidence" value="ECO:0007669"/>
    <property type="project" value="UniProtKB-ARBA"/>
</dbReference>
<dbReference type="Gene3D" id="3.90.660.10">
    <property type="match status" value="1"/>
</dbReference>
<dbReference type="InterPro" id="IPR036188">
    <property type="entry name" value="FAD/NAD-bd_sf"/>
</dbReference>
<dbReference type="Gene3D" id="3.50.50.60">
    <property type="entry name" value="FAD/NAD(P)-binding domain"/>
    <property type="match status" value="1"/>
</dbReference>
<dbReference type="PANTHER" id="PTHR10742:SF410">
    <property type="entry name" value="LYSINE-SPECIFIC HISTONE DEMETHYLASE 2"/>
    <property type="match status" value="1"/>
</dbReference>
<feature type="domain" description="Amine oxidase" evidence="5">
    <location>
        <begin position="178"/>
        <end position="456"/>
    </location>
</feature>
<organism evidence="6 7">
    <name type="scientific">Rotaria socialis</name>
    <dbReference type="NCBI Taxonomy" id="392032"/>
    <lineage>
        <taxon>Eukaryota</taxon>
        <taxon>Metazoa</taxon>
        <taxon>Spiralia</taxon>
        <taxon>Gnathifera</taxon>
        <taxon>Rotifera</taxon>
        <taxon>Eurotatoria</taxon>
        <taxon>Bdelloidea</taxon>
        <taxon>Philodinida</taxon>
        <taxon>Philodinidae</taxon>
        <taxon>Rotaria</taxon>
    </lineage>
</organism>
<keyword evidence="4" id="KW-0274">FAD</keyword>
<feature type="binding site" evidence="3">
    <location>
        <position position="199"/>
    </location>
    <ligand>
        <name>FAD</name>
        <dbReference type="ChEBI" id="CHEBI:57692"/>
    </ligand>
</feature>
<dbReference type="Pfam" id="PF01593">
    <property type="entry name" value="Amino_oxidase"/>
    <property type="match status" value="1"/>
</dbReference>
<dbReference type="EC" id="1.4.3.-" evidence="4"/>
<gene>
    <name evidence="6" type="ORF">FME351_LOCUS9973</name>
</gene>
<evidence type="ECO:0000256" key="3">
    <source>
        <dbReference type="PIRSR" id="PIRSR601613-1"/>
    </source>
</evidence>
<dbReference type="InterPro" id="IPR050281">
    <property type="entry name" value="Flavin_monoamine_oxidase"/>
</dbReference>
<comment type="cofactor">
    <cofactor evidence="1 4">
        <name>FAD</name>
        <dbReference type="ChEBI" id="CHEBI:57692"/>
    </cofactor>
</comment>
<dbReference type="InterPro" id="IPR002937">
    <property type="entry name" value="Amino_oxidase"/>
</dbReference>
<dbReference type="Pfam" id="PF13450">
    <property type="entry name" value="NAD_binding_8"/>
    <property type="match status" value="1"/>
</dbReference>
<feature type="binding site" evidence="3">
    <location>
        <begin position="37"/>
        <end position="38"/>
    </location>
    <ligand>
        <name>FAD</name>
        <dbReference type="ChEBI" id="CHEBI:57692"/>
    </ligand>
</feature>
<reference evidence="6" key="1">
    <citation type="submission" date="2021-02" db="EMBL/GenBank/DDBJ databases">
        <authorList>
            <person name="Nowell W R."/>
        </authorList>
    </citation>
    <scope>NUCLEOTIDE SEQUENCE</scope>
</reference>
<dbReference type="SUPFAM" id="SSF54373">
    <property type="entry name" value="FAD-linked reductases, C-terminal domain"/>
    <property type="match status" value="1"/>
</dbReference>
<evidence type="ECO:0000256" key="4">
    <source>
        <dbReference type="RuleBase" id="RU362067"/>
    </source>
</evidence>
<evidence type="ECO:0000313" key="7">
    <source>
        <dbReference type="Proteomes" id="UP000663869"/>
    </source>
</evidence>
<dbReference type="Proteomes" id="UP000663869">
    <property type="component" value="Unassembled WGS sequence"/>
</dbReference>
<dbReference type="PRINTS" id="PR00757">
    <property type="entry name" value="AMINEOXDASEF"/>
</dbReference>
<protein>
    <recommendedName>
        <fullName evidence="4">Amine oxidase</fullName>
        <ecNumber evidence="4">1.4.3.-</ecNumber>
    </recommendedName>
</protein>
<evidence type="ECO:0000259" key="5">
    <source>
        <dbReference type="Pfam" id="PF01593"/>
    </source>
</evidence>
<comment type="caution">
    <text evidence="6">The sequence shown here is derived from an EMBL/GenBank/DDBJ whole genome shotgun (WGS) entry which is preliminary data.</text>
</comment>
<feature type="binding site" evidence="3">
    <location>
        <position position="343"/>
    </location>
    <ligand>
        <name>substrate</name>
    </ligand>
</feature>
<evidence type="ECO:0000313" key="6">
    <source>
        <dbReference type="EMBL" id="CAF3410947.1"/>
    </source>
</evidence>
<proteinExistence type="inferred from homology"/>
<dbReference type="AlphaFoldDB" id="A0A818ASF1"/>